<keyword evidence="5 12" id="KW-0547">Nucleotide-binding</keyword>
<dbReference type="EMBL" id="FNPB01000003">
    <property type="protein sequence ID" value="SDX83864.1"/>
    <property type="molecule type" value="Genomic_DNA"/>
</dbReference>
<evidence type="ECO:0000256" key="3">
    <source>
        <dbReference type="ARBA" id="ARBA00022679"/>
    </source>
</evidence>
<feature type="region of interest" description="Disordered" evidence="13">
    <location>
        <begin position="170"/>
        <end position="189"/>
    </location>
</feature>
<evidence type="ECO:0000256" key="13">
    <source>
        <dbReference type="SAM" id="MobiDB-lite"/>
    </source>
</evidence>
<dbReference type="InterPro" id="IPR032672">
    <property type="entry name" value="TmcA/NAT10/Kre33"/>
</dbReference>
<dbReference type="GO" id="GO:0005524">
    <property type="term" value="F:ATP binding"/>
    <property type="evidence" value="ECO:0007669"/>
    <property type="project" value="UniProtKB-UniRule"/>
</dbReference>
<dbReference type="STRING" id="660517.SAMN04487946_10335"/>
<comment type="catalytic activity">
    <reaction evidence="12">
        <text>cytidine(34) in elongator tRNA(Met) + acetyl-CoA + ATP + H2O = N(4)-acetylcytidine(34) in elongator tRNA(Met) + ADP + phosphate + CoA + H(+)</text>
        <dbReference type="Rhea" id="RHEA:43788"/>
        <dbReference type="Rhea" id="RHEA-COMP:10693"/>
        <dbReference type="Rhea" id="RHEA-COMP:10694"/>
        <dbReference type="ChEBI" id="CHEBI:15377"/>
        <dbReference type="ChEBI" id="CHEBI:15378"/>
        <dbReference type="ChEBI" id="CHEBI:30616"/>
        <dbReference type="ChEBI" id="CHEBI:43474"/>
        <dbReference type="ChEBI" id="CHEBI:57287"/>
        <dbReference type="ChEBI" id="CHEBI:57288"/>
        <dbReference type="ChEBI" id="CHEBI:74900"/>
        <dbReference type="ChEBI" id="CHEBI:82748"/>
        <dbReference type="ChEBI" id="CHEBI:456216"/>
        <dbReference type="EC" id="2.3.1.193"/>
    </reaction>
</comment>
<evidence type="ECO:0000256" key="5">
    <source>
        <dbReference type="ARBA" id="ARBA00022741"/>
    </source>
</evidence>
<reference evidence="16" key="1">
    <citation type="submission" date="2016-10" db="EMBL/GenBank/DDBJ databases">
        <authorList>
            <person name="Varghese N."/>
            <person name="Submissions S."/>
        </authorList>
    </citation>
    <scope>NUCLEOTIDE SEQUENCE [LARGE SCALE GENOMIC DNA]</scope>
    <source>
        <strain evidence="16">CGMCC 1.10118</strain>
    </source>
</reference>
<protein>
    <recommendedName>
        <fullName evidence="12">tRNA(Met) cytidine acetyltransferase TmcA</fullName>
        <ecNumber evidence="12">2.3.1.193</ecNumber>
    </recommendedName>
</protein>
<organism evidence="15 16">
    <name type="scientific">Halobellus clavatus</name>
    <dbReference type="NCBI Taxonomy" id="660517"/>
    <lineage>
        <taxon>Archaea</taxon>
        <taxon>Methanobacteriati</taxon>
        <taxon>Methanobacteriota</taxon>
        <taxon>Stenosarchaea group</taxon>
        <taxon>Halobacteria</taxon>
        <taxon>Halobacteriales</taxon>
        <taxon>Haloferacaceae</taxon>
        <taxon>Halobellus</taxon>
    </lineage>
</organism>
<evidence type="ECO:0000256" key="11">
    <source>
        <dbReference type="ARBA" id="ARBA00049914"/>
    </source>
</evidence>
<dbReference type="InterPro" id="IPR013562">
    <property type="entry name" value="TmcA/NAT10_N"/>
</dbReference>
<dbReference type="EC" id="2.3.1.193" evidence="12"/>
<feature type="binding site" evidence="12">
    <location>
        <begin position="543"/>
        <end position="545"/>
    </location>
    <ligand>
        <name>acetyl-CoA</name>
        <dbReference type="ChEBI" id="CHEBI:57288"/>
    </ligand>
</feature>
<dbReference type="Proteomes" id="UP000199170">
    <property type="component" value="Unassembled WGS sequence"/>
</dbReference>
<dbReference type="AlphaFoldDB" id="A0A1H3F113"/>
<dbReference type="PANTHER" id="PTHR10925:SF5">
    <property type="entry name" value="RNA CYTIDINE ACETYLTRANSFERASE"/>
    <property type="match status" value="1"/>
</dbReference>
<evidence type="ECO:0000313" key="16">
    <source>
        <dbReference type="Proteomes" id="UP000199170"/>
    </source>
</evidence>
<proteinExistence type="inferred from homology"/>
<keyword evidence="3 12" id="KW-0808">Transferase</keyword>
<keyword evidence="8 12" id="KW-0012">Acyltransferase</keyword>
<dbReference type="GO" id="GO:0005737">
    <property type="term" value="C:cytoplasm"/>
    <property type="evidence" value="ECO:0007669"/>
    <property type="project" value="UniProtKB-SubCell"/>
</dbReference>
<dbReference type="SUPFAM" id="SSF55729">
    <property type="entry name" value="Acyl-CoA N-acyltransferases (Nat)"/>
    <property type="match status" value="1"/>
</dbReference>
<name>A0A1H3F113_9EURY</name>
<keyword evidence="1 12" id="KW-0963">Cytoplasm</keyword>
<dbReference type="GO" id="GO:0106162">
    <property type="term" value="F:mRNA N-acetyltransferase activity"/>
    <property type="evidence" value="ECO:0007669"/>
    <property type="project" value="RHEA"/>
</dbReference>
<sequence length="778" mass="82723">MDVTALAADLRAVARRRNHRRMLVLAGAREAGLDAAFDAIEGAEIPDAATTIVTGREGFRFDRVAPEHAAELLGTTQSAVICDAHESFSPNVIGRLVGSVDGGGLFVLLTPPLDAWPDRPGSFEESLAVPPFGLDDVGGRFRERLVATLRTHPGVTIVDVDDGTVARRGDGETAMGEAPARSSPTVPTEGRRVFPRAAYEACLTADQSRALRALEALAGAERSDRSDGDGPAPRAVVVEADRGRGKSSAAGLAAGSLAAAGRDVLVTAPERRNAADVFARAETVLADLGALEESVAESGRDGHNEGPLSATGGGRVRFATPTAAVDRPGDPDCVIVDEAAALPVRLLSSFLDADAVAFVTTVHGYEGAGRGFSVRFRDDLTASPHAVTDVSMHEPIRYAAGDPLETWAFRTLLLDATPPVATLLEGASPSTVEYRALDPSDLAADEHLLRSVFGLLVLAHYRTEPNDLARLLDAPNLRVRALEHDGHVVSVALLAREGGLDAPTRAAMYDGARVRGNMLPDVFTSQLRDEAAGRPVGYRIVRIATHHAARSRGLGSTLLDEIRAEFAETADYLGVAYGATPELLSFWDANGFDTVHLSTTRNESSGEYSALMLAPLSPAGQRLRDRHARWFRDRIPAVLTDQLSDADADVIRGALAACPPPAEPPTLSEREWRVVVGASTGPGQYTTAPDAFRRLALAALLGAPATGEGSSRPLTAREERLLVQKPLQTRPWTAVADDLGYVSTRECMRAFGASYEALVDRYGSHRDVVAAERARFKE</sequence>
<feature type="binding site" evidence="12">
    <location>
        <position position="207"/>
    </location>
    <ligand>
        <name>ATP</name>
        <dbReference type="ChEBI" id="CHEBI:30616"/>
    </ligand>
</feature>
<gene>
    <name evidence="12" type="primary">tmcA</name>
    <name evidence="15" type="ORF">SAMN04487946_10335</name>
</gene>
<comment type="subcellular location">
    <subcellularLocation>
        <location evidence="12">Cytoplasm</location>
    </subcellularLocation>
</comment>
<evidence type="ECO:0000256" key="2">
    <source>
        <dbReference type="ARBA" id="ARBA00022555"/>
    </source>
</evidence>
<feature type="region of interest" description="Disordered" evidence="13">
    <location>
        <begin position="295"/>
        <end position="315"/>
    </location>
</feature>
<dbReference type="PROSITE" id="PS51186">
    <property type="entry name" value="GNAT"/>
    <property type="match status" value="1"/>
</dbReference>
<evidence type="ECO:0000256" key="7">
    <source>
        <dbReference type="ARBA" id="ARBA00022884"/>
    </source>
</evidence>
<evidence type="ECO:0000313" key="15">
    <source>
        <dbReference type="EMBL" id="SDX83864.1"/>
    </source>
</evidence>
<comment type="catalytic activity">
    <reaction evidence="10">
        <text>a cytidine in RNA + acetyl-CoA + ATP + H2O = an N(4)-acetylcytidine in RNA + ADP + phosphate + CoA + H(+)</text>
        <dbReference type="Rhea" id="RHEA:82211"/>
        <dbReference type="Rhea" id="RHEA-COMP:15704"/>
        <dbReference type="Rhea" id="RHEA-COMP:19834"/>
        <dbReference type="ChEBI" id="CHEBI:15377"/>
        <dbReference type="ChEBI" id="CHEBI:15378"/>
        <dbReference type="ChEBI" id="CHEBI:30616"/>
        <dbReference type="ChEBI" id="CHEBI:43474"/>
        <dbReference type="ChEBI" id="CHEBI:57287"/>
        <dbReference type="ChEBI" id="CHEBI:57288"/>
        <dbReference type="ChEBI" id="CHEBI:74900"/>
        <dbReference type="ChEBI" id="CHEBI:82748"/>
        <dbReference type="ChEBI" id="CHEBI:456216"/>
    </reaction>
</comment>
<keyword evidence="16" id="KW-1185">Reference proteome</keyword>
<dbReference type="Pfam" id="PF08351">
    <property type="entry name" value="TmcA_N"/>
    <property type="match status" value="1"/>
</dbReference>
<evidence type="ECO:0000256" key="10">
    <source>
        <dbReference type="ARBA" id="ARBA00049889"/>
    </source>
</evidence>
<keyword evidence="7 12" id="KW-0694">RNA-binding</keyword>
<dbReference type="Pfam" id="PF05127">
    <property type="entry name" value="NAT10_TcmA_helicase"/>
    <property type="match status" value="1"/>
</dbReference>
<feature type="binding site" evidence="12">
    <location>
        <position position="582"/>
    </location>
    <ligand>
        <name>acetyl-CoA</name>
        <dbReference type="ChEBI" id="CHEBI:57288"/>
    </ligand>
</feature>
<dbReference type="InterPro" id="IPR007807">
    <property type="entry name" value="TcmA/NAT10_helicase"/>
</dbReference>
<dbReference type="Gene3D" id="3.40.50.11040">
    <property type="match status" value="1"/>
</dbReference>
<accession>A0A1H3F113</accession>
<comment type="catalytic activity">
    <reaction evidence="11">
        <text>a cytidine in mRNA + acetyl-CoA + ATP + H2O = an N(4)-acetylcytidine in mRNA + ADP + phosphate + CoA + H(+)</text>
        <dbReference type="Rhea" id="RHEA:58480"/>
        <dbReference type="Rhea" id="RHEA-COMP:15145"/>
        <dbReference type="Rhea" id="RHEA-COMP:15146"/>
        <dbReference type="ChEBI" id="CHEBI:15377"/>
        <dbReference type="ChEBI" id="CHEBI:15378"/>
        <dbReference type="ChEBI" id="CHEBI:30616"/>
        <dbReference type="ChEBI" id="CHEBI:43474"/>
        <dbReference type="ChEBI" id="CHEBI:57287"/>
        <dbReference type="ChEBI" id="CHEBI:57288"/>
        <dbReference type="ChEBI" id="CHEBI:74900"/>
        <dbReference type="ChEBI" id="CHEBI:82748"/>
        <dbReference type="ChEBI" id="CHEBI:456216"/>
    </reaction>
</comment>
<dbReference type="InterPro" id="IPR027417">
    <property type="entry name" value="P-loop_NTPase"/>
</dbReference>
<dbReference type="InterPro" id="IPR000182">
    <property type="entry name" value="GNAT_dom"/>
</dbReference>
<comment type="caution">
    <text evidence="12">Lacks conserved residue(s) required for the propagation of feature annotation.</text>
</comment>
<dbReference type="InterPro" id="IPR024914">
    <property type="entry name" value="tRNA_acetyltr_TmcA"/>
</dbReference>
<comment type="function">
    <text evidence="12">Catalyzes the formation of N(4)-acetylcytidine (ac(4)C) at the wobble position of tRNA(Met), by using acetyl-CoA as an acetyl donor and ATP (or GTP).</text>
</comment>
<feature type="domain" description="N-acetyltransferase" evidence="14">
    <location>
        <begin position="432"/>
        <end position="615"/>
    </location>
</feature>
<dbReference type="RefSeq" id="WP_089766203.1">
    <property type="nucleotide sequence ID" value="NZ_FNPB01000003.1"/>
</dbReference>
<dbReference type="OrthoDB" id="312894at2157"/>
<comment type="catalytic activity">
    <reaction evidence="9">
        <text>a cytidine in tRNA + acetyl-CoA + ATP + H2O = an N(4)-acetylcytidine in tRNA + ADP + phosphate + CoA + H(+)</text>
        <dbReference type="Rhea" id="RHEA:53876"/>
        <dbReference type="Rhea" id="RHEA-COMP:13670"/>
        <dbReference type="Rhea" id="RHEA-COMP:13671"/>
        <dbReference type="ChEBI" id="CHEBI:15377"/>
        <dbReference type="ChEBI" id="CHEBI:15378"/>
        <dbReference type="ChEBI" id="CHEBI:30616"/>
        <dbReference type="ChEBI" id="CHEBI:43474"/>
        <dbReference type="ChEBI" id="CHEBI:57287"/>
        <dbReference type="ChEBI" id="CHEBI:57288"/>
        <dbReference type="ChEBI" id="CHEBI:74900"/>
        <dbReference type="ChEBI" id="CHEBI:82748"/>
        <dbReference type="ChEBI" id="CHEBI:456216"/>
    </reaction>
</comment>
<dbReference type="GO" id="GO:0051391">
    <property type="term" value="P:tRNA acetylation"/>
    <property type="evidence" value="ECO:0007669"/>
    <property type="project" value="UniProtKB-UniRule"/>
</dbReference>
<dbReference type="GO" id="GO:0002101">
    <property type="term" value="P:tRNA wobble cytosine modification"/>
    <property type="evidence" value="ECO:0007669"/>
    <property type="project" value="UniProtKB-UniRule"/>
</dbReference>
<dbReference type="Gene3D" id="3.40.50.300">
    <property type="entry name" value="P-loop containing nucleotide triphosphate hydrolases"/>
    <property type="match status" value="1"/>
</dbReference>
<dbReference type="GO" id="GO:0000049">
    <property type="term" value="F:tRNA binding"/>
    <property type="evidence" value="ECO:0007669"/>
    <property type="project" value="UniProtKB-UniRule"/>
</dbReference>
<evidence type="ECO:0000256" key="12">
    <source>
        <dbReference type="HAMAP-Rule" id="MF_01886"/>
    </source>
</evidence>
<evidence type="ECO:0000256" key="8">
    <source>
        <dbReference type="ARBA" id="ARBA00023315"/>
    </source>
</evidence>
<dbReference type="InterPro" id="IPR016181">
    <property type="entry name" value="Acyl_CoA_acyltransferase"/>
</dbReference>
<dbReference type="HAMAP" id="MF_01886">
    <property type="entry name" value="tRNA_acetyltr_TmcA"/>
    <property type="match status" value="1"/>
</dbReference>
<dbReference type="InterPro" id="IPR053477">
    <property type="entry name" value="tRNA_Cytidine_AcTrnsfr"/>
</dbReference>
<dbReference type="SUPFAM" id="SSF52540">
    <property type="entry name" value="P-loop containing nucleoside triphosphate hydrolases"/>
    <property type="match status" value="1"/>
</dbReference>
<dbReference type="GO" id="GO:1904812">
    <property type="term" value="P:rRNA acetylation involved in maturation of SSU-rRNA"/>
    <property type="evidence" value="ECO:0007669"/>
    <property type="project" value="TreeGrafter"/>
</dbReference>
<comment type="similarity">
    <text evidence="12">Belongs to the TmcA family.</text>
</comment>
<dbReference type="PANTHER" id="PTHR10925">
    <property type="entry name" value="N-ACETYLTRANSFERASE 10"/>
    <property type="match status" value="1"/>
</dbReference>
<evidence type="ECO:0000259" key="14">
    <source>
        <dbReference type="PROSITE" id="PS51186"/>
    </source>
</evidence>
<keyword evidence="6 12" id="KW-0067">ATP-binding</keyword>
<dbReference type="GO" id="GO:0051392">
    <property type="term" value="F:tRNA cytidine N4-acetyltransferase activity"/>
    <property type="evidence" value="ECO:0007669"/>
    <property type="project" value="UniProtKB-UniRule"/>
</dbReference>
<evidence type="ECO:0000256" key="6">
    <source>
        <dbReference type="ARBA" id="ARBA00022840"/>
    </source>
</evidence>
<dbReference type="GO" id="GO:1990883">
    <property type="term" value="F:18S rRNA cytidine N-acetyltransferase activity"/>
    <property type="evidence" value="ECO:0007669"/>
    <property type="project" value="TreeGrafter"/>
</dbReference>
<feature type="binding site" evidence="12">
    <location>
        <position position="397"/>
    </location>
    <ligand>
        <name>ATP</name>
        <dbReference type="ChEBI" id="CHEBI:30616"/>
    </ligand>
</feature>
<keyword evidence="4 12" id="KW-0819">tRNA processing</keyword>
<evidence type="ECO:0000256" key="1">
    <source>
        <dbReference type="ARBA" id="ARBA00022490"/>
    </source>
</evidence>
<dbReference type="NCBIfam" id="NF041296">
    <property type="entry name" value="RNAactase_tcmA_Halo"/>
    <property type="match status" value="1"/>
</dbReference>
<keyword evidence="2 12" id="KW-0820">tRNA-binding</keyword>
<dbReference type="Gene3D" id="3.40.630.30">
    <property type="match status" value="1"/>
</dbReference>
<evidence type="ECO:0000256" key="4">
    <source>
        <dbReference type="ARBA" id="ARBA00022694"/>
    </source>
</evidence>
<evidence type="ECO:0000256" key="9">
    <source>
        <dbReference type="ARBA" id="ARBA00049883"/>
    </source>
</evidence>
<dbReference type="Pfam" id="PF13718">
    <property type="entry name" value="GNAT_acetyltr_2"/>
    <property type="match status" value="1"/>
</dbReference>